<protein>
    <submittedName>
        <fullName evidence="1">Uncharacterized protein</fullName>
    </submittedName>
</protein>
<organism evidence="1 2">
    <name type="scientific">Desulfitobacterium hafniense DP7</name>
    <dbReference type="NCBI Taxonomy" id="537010"/>
    <lineage>
        <taxon>Bacteria</taxon>
        <taxon>Bacillati</taxon>
        <taxon>Bacillota</taxon>
        <taxon>Clostridia</taxon>
        <taxon>Eubacteriales</taxon>
        <taxon>Desulfitobacteriaceae</taxon>
        <taxon>Desulfitobacterium</taxon>
    </lineage>
</organism>
<gene>
    <name evidence="1" type="ORF">HMPREF0322_02998</name>
</gene>
<dbReference type="EMBL" id="AFZX01000076">
    <property type="protein sequence ID" value="EHL06321.1"/>
    <property type="molecule type" value="Genomic_DNA"/>
</dbReference>
<reference evidence="1 2" key="1">
    <citation type="submission" date="2011-08" db="EMBL/GenBank/DDBJ databases">
        <authorList>
            <person name="Weinstock G."/>
            <person name="Sodergren E."/>
            <person name="Clifton S."/>
            <person name="Fulton L."/>
            <person name="Fulton B."/>
            <person name="Courtney L."/>
            <person name="Fronick C."/>
            <person name="Harrison M."/>
            <person name="Strong C."/>
            <person name="Farmer C."/>
            <person name="Delahaunty K."/>
            <person name="Markovic C."/>
            <person name="Hall O."/>
            <person name="Minx P."/>
            <person name="Tomlinson C."/>
            <person name="Mitreva M."/>
            <person name="Hou S."/>
            <person name="Chen J."/>
            <person name="Wollam A."/>
            <person name="Pepin K.H."/>
            <person name="Johnson M."/>
            <person name="Bhonagiri V."/>
            <person name="Zhang X."/>
            <person name="Suruliraj S."/>
            <person name="Warren W."/>
            <person name="Chinwalla A."/>
            <person name="Mardis E.R."/>
            <person name="Wilson R.K."/>
        </authorList>
    </citation>
    <scope>NUCLEOTIDE SEQUENCE [LARGE SCALE GENOMIC DNA]</scope>
    <source>
        <strain evidence="1 2">DP7</strain>
    </source>
</reference>
<evidence type="ECO:0000313" key="2">
    <source>
        <dbReference type="Proteomes" id="UP000004416"/>
    </source>
</evidence>
<dbReference type="Proteomes" id="UP000004416">
    <property type="component" value="Unassembled WGS sequence"/>
</dbReference>
<dbReference type="AlphaFoldDB" id="G9XPV2"/>
<name>G9XPV2_DESHA</name>
<evidence type="ECO:0000313" key="1">
    <source>
        <dbReference type="EMBL" id="EHL06321.1"/>
    </source>
</evidence>
<sequence>MRPECLLQLKYNRQRDRQKTNGWRAGDDPILQPSAISACHGVDE</sequence>
<dbReference type="HOGENOM" id="CLU_3215320_0_0_9"/>
<proteinExistence type="predicted"/>
<accession>G9XPV2</accession>
<comment type="caution">
    <text evidence="1">The sequence shown here is derived from an EMBL/GenBank/DDBJ whole genome shotgun (WGS) entry which is preliminary data.</text>
</comment>